<protein>
    <recommendedName>
        <fullName evidence="4">Rrf2 family transcriptional regulator</fullName>
    </recommendedName>
</protein>
<dbReference type="EMBL" id="JXMS01000010">
    <property type="protein sequence ID" value="OBQ52396.1"/>
    <property type="molecule type" value="Genomic_DNA"/>
</dbReference>
<reference evidence="2 3" key="1">
    <citation type="submission" date="2015-01" db="EMBL/GenBank/DDBJ databases">
        <title>Desulfovibrio sp. JC271 draft genome sequence.</title>
        <authorList>
            <person name="Shivani Y."/>
            <person name="Subhash Y."/>
            <person name="Sasikala C."/>
            <person name="Ramana C.V."/>
        </authorList>
    </citation>
    <scope>NUCLEOTIDE SEQUENCE [LARGE SCALE GENOMIC DNA]</scope>
    <source>
        <strain evidence="2 3">JC271</strain>
    </source>
</reference>
<dbReference type="AlphaFoldDB" id="A0A1B7XE19"/>
<dbReference type="GO" id="GO:0003677">
    <property type="term" value="F:DNA binding"/>
    <property type="evidence" value="ECO:0007669"/>
    <property type="project" value="UniProtKB-KW"/>
</dbReference>
<dbReference type="InterPro" id="IPR030489">
    <property type="entry name" value="TR_Rrf2-type_CS"/>
</dbReference>
<keyword evidence="3" id="KW-1185">Reference proteome</keyword>
<name>A0A1B7XE19_9BACT</name>
<dbReference type="Pfam" id="PF02082">
    <property type="entry name" value="Rrf2"/>
    <property type="match status" value="1"/>
</dbReference>
<proteinExistence type="predicted"/>
<dbReference type="SUPFAM" id="SSF46785">
    <property type="entry name" value="Winged helix' DNA-binding domain"/>
    <property type="match status" value="1"/>
</dbReference>
<sequence>MKFTTRSRYATRMLLDIAMNEEDGPVSIKDVAMRQEISIKYLEKLMRDLKKEGYLTSTLGAKGGYHLARNPSRIRLGELVQALEKTEPCYGCDENHSCCPRVHVCLTRTMWEEASKAMYQKLNQFSLADLIRDTSLCPKNQPDSVPPRV</sequence>
<dbReference type="STRING" id="1560234.SP90_07410"/>
<evidence type="ECO:0000313" key="3">
    <source>
        <dbReference type="Proteomes" id="UP000091979"/>
    </source>
</evidence>
<dbReference type="InterPro" id="IPR036388">
    <property type="entry name" value="WH-like_DNA-bd_sf"/>
</dbReference>
<evidence type="ECO:0000256" key="1">
    <source>
        <dbReference type="ARBA" id="ARBA00023125"/>
    </source>
</evidence>
<dbReference type="PROSITE" id="PS01332">
    <property type="entry name" value="HTH_RRF2_1"/>
    <property type="match status" value="1"/>
</dbReference>
<organism evidence="2 3">
    <name type="scientific">Halodesulfovibrio spirochaetisodalis</name>
    <dbReference type="NCBI Taxonomy" id="1560234"/>
    <lineage>
        <taxon>Bacteria</taxon>
        <taxon>Pseudomonadati</taxon>
        <taxon>Thermodesulfobacteriota</taxon>
        <taxon>Desulfovibrionia</taxon>
        <taxon>Desulfovibrionales</taxon>
        <taxon>Desulfovibrionaceae</taxon>
        <taxon>Halodesulfovibrio</taxon>
    </lineage>
</organism>
<dbReference type="PATRIC" id="fig|1560234.3.peg.301"/>
<dbReference type="InterPro" id="IPR000944">
    <property type="entry name" value="Tscrpt_reg_Rrf2"/>
</dbReference>
<dbReference type="OrthoDB" id="9800519at2"/>
<comment type="caution">
    <text evidence="2">The sequence shown here is derived from an EMBL/GenBank/DDBJ whole genome shotgun (WGS) entry which is preliminary data.</text>
</comment>
<gene>
    <name evidence="2" type="ORF">SP90_07410</name>
</gene>
<dbReference type="Gene3D" id="1.10.10.10">
    <property type="entry name" value="Winged helix-like DNA-binding domain superfamily/Winged helix DNA-binding domain"/>
    <property type="match status" value="1"/>
</dbReference>
<dbReference type="GO" id="GO:0003700">
    <property type="term" value="F:DNA-binding transcription factor activity"/>
    <property type="evidence" value="ECO:0007669"/>
    <property type="project" value="TreeGrafter"/>
</dbReference>
<dbReference type="PANTHER" id="PTHR33221">
    <property type="entry name" value="WINGED HELIX-TURN-HELIX TRANSCRIPTIONAL REGULATOR, RRF2 FAMILY"/>
    <property type="match status" value="1"/>
</dbReference>
<dbReference type="GO" id="GO:0005829">
    <property type="term" value="C:cytosol"/>
    <property type="evidence" value="ECO:0007669"/>
    <property type="project" value="TreeGrafter"/>
</dbReference>
<dbReference type="NCBIfam" id="TIGR00738">
    <property type="entry name" value="rrf2_super"/>
    <property type="match status" value="1"/>
</dbReference>
<evidence type="ECO:0008006" key="4">
    <source>
        <dbReference type="Google" id="ProtNLM"/>
    </source>
</evidence>
<dbReference type="PANTHER" id="PTHR33221:SF5">
    <property type="entry name" value="HTH-TYPE TRANSCRIPTIONAL REGULATOR ISCR"/>
    <property type="match status" value="1"/>
</dbReference>
<evidence type="ECO:0000313" key="2">
    <source>
        <dbReference type="EMBL" id="OBQ52396.1"/>
    </source>
</evidence>
<dbReference type="InterPro" id="IPR036390">
    <property type="entry name" value="WH_DNA-bd_sf"/>
</dbReference>
<dbReference type="PROSITE" id="PS51197">
    <property type="entry name" value="HTH_RRF2_2"/>
    <property type="match status" value="1"/>
</dbReference>
<accession>A0A1B7XE19</accession>
<dbReference type="RefSeq" id="WP_066854139.1">
    <property type="nucleotide sequence ID" value="NZ_JXMS01000010.1"/>
</dbReference>
<keyword evidence="1" id="KW-0238">DNA-binding</keyword>
<dbReference type="Proteomes" id="UP000091979">
    <property type="component" value="Unassembled WGS sequence"/>
</dbReference>